<organism evidence="2 3">
    <name type="scientific">Liparis tanakae</name>
    <name type="common">Tanaka's snailfish</name>
    <dbReference type="NCBI Taxonomy" id="230148"/>
    <lineage>
        <taxon>Eukaryota</taxon>
        <taxon>Metazoa</taxon>
        <taxon>Chordata</taxon>
        <taxon>Craniata</taxon>
        <taxon>Vertebrata</taxon>
        <taxon>Euteleostomi</taxon>
        <taxon>Actinopterygii</taxon>
        <taxon>Neopterygii</taxon>
        <taxon>Teleostei</taxon>
        <taxon>Neoteleostei</taxon>
        <taxon>Acanthomorphata</taxon>
        <taxon>Eupercaria</taxon>
        <taxon>Perciformes</taxon>
        <taxon>Cottioidei</taxon>
        <taxon>Cottales</taxon>
        <taxon>Liparidae</taxon>
        <taxon>Liparis</taxon>
    </lineage>
</organism>
<accession>A0A4Z2I0H9</accession>
<evidence type="ECO:0000313" key="2">
    <source>
        <dbReference type="EMBL" id="TNN71095.1"/>
    </source>
</evidence>
<evidence type="ECO:0000256" key="1">
    <source>
        <dbReference type="SAM" id="MobiDB-lite"/>
    </source>
</evidence>
<sequence length="102" mass="12096">MQVETQRGRQMKARASDIRKNSRIDSDDSSGPAMLRVYFLPIDHCGNLTCSADNGSTRYLSWFQVFFNAERLIYGEEEEEEEQEEEEEEEEERMPYCRENEE</sequence>
<reference evidence="2 3" key="1">
    <citation type="submission" date="2019-03" db="EMBL/GenBank/DDBJ databases">
        <title>First draft genome of Liparis tanakae, snailfish: a comprehensive survey of snailfish specific genes.</title>
        <authorList>
            <person name="Kim W."/>
            <person name="Song I."/>
            <person name="Jeong J.-H."/>
            <person name="Kim D."/>
            <person name="Kim S."/>
            <person name="Ryu S."/>
            <person name="Song J.Y."/>
            <person name="Lee S.K."/>
        </authorList>
    </citation>
    <scope>NUCLEOTIDE SEQUENCE [LARGE SCALE GENOMIC DNA]</scope>
    <source>
        <tissue evidence="2">Muscle</tissue>
    </source>
</reference>
<name>A0A4Z2I0H9_9TELE</name>
<protein>
    <submittedName>
        <fullName evidence="2">Uncharacterized protein</fullName>
    </submittedName>
</protein>
<dbReference type="Proteomes" id="UP000314294">
    <property type="component" value="Unassembled WGS sequence"/>
</dbReference>
<evidence type="ECO:0000313" key="3">
    <source>
        <dbReference type="Proteomes" id="UP000314294"/>
    </source>
</evidence>
<comment type="caution">
    <text evidence="2">The sequence shown here is derived from an EMBL/GenBank/DDBJ whole genome shotgun (WGS) entry which is preliminary data.</text>
</comment>
<feature type="region of interest" description="Disordered" evidence="1">
    <location>
        <begin position="1"/>
        <end position="31"/>
    </location>
</feature>
<dbReference type="EMBL" id="SRLO01000154">
    <property type="protein sequence ID" value="TNN71095.1"/>
    <property type="molecule type" value="Genomic_DNA"/>
</dbReference>
<feature type="compositionally biased region" description="Basic and acidic residues" evidence="1">
    <location>
        <begin position="93"/>
        <end position="102"/>
    </location>
</feature>
<gene>
    <name evidence="2" type="ORF">EYF80_018615</name>
</gene>
<keyword evidence="3" id="KW-1185">Reference proteome</keyword>
<feature type="compositionally biased region" description="Acidic residues" evidence="1">
    <location>
        <begin position="75"/>
        <end position="92"/>
    </location>
</feature>
<feature type="compositionally biased region" description="Basic and acidic residues" evidence="1">
    <location>
        <begin position="14"/>
        <end position="26"/>
    </location>
</feature>
<dbReference type="AlphaFoldDB" id="A0A4Z2I0H9"/>
<feature type="region of interest" description="Disordered" evidence="1">
    <location>
        <begin position="75"/>
        <end position="102"/>
    </location>
</feature>
<proteinExistence type="predicted"/>